<dbReference type="InterPro" id="IPR023195">
    <property type="entry name" value="Nict_dMeBzImd_PRibTrfase_N"/>
</dbReference>
<dbReference type="CDD" id="cd02439">
    <property type="entry name" value="DMB-PRT_CobT"/>
    <property type="match status" value="1"/>
</dbReference>
<dbReference type="NCBIfam" id="TIGR03160">
    <property type="entry name" value="cobT_DBIPRT"/>
    <property type="match status" value="1"/>
</dbReference>
<keyword evidence="5" id="KW-0169">Cobalamin biosynthesis</keyword>
<comment type="catalytic activity">
    <reaction evidence="9">
        <text>5,6-dimethylbenzimidazole + nicotinate beta-D-ribonucleotide = alpha-ribazole 5'-phosphate + nicotinate + H(+)</text>
        <dbReference type="Rhea" id="RHEA:11196"/>
        <dbReference type="ChEBI" id="CHEBI:15378"/>
        <dbReference type="ChEBI" id="CHEBI:15890"/>
        <dbReference type="ChEBI" id="CHEBI:32544"/>
        <dbReference type="ChEBI" id="CHEBI:57502"/>
        <dbReference type="ChEBI" id="CHEBI:57918"/>
        <dbReference type="EC" id="2.4.2.21"/>
    </reaction>
</comment>
<dbReference type="SUPFAM" id="SSF52733">
    <property type="entry name" value="Nicotinate mononucleotide:5,6-dimethylbenzimidazole phosphoribosyltransferase (CobT)"/>
    <property type="match status" value="1"/>
</dbReference>
<evidence type="ECO:0000313" key="12">
    <source>
        <dbReference type="Proteomes" id="UP000702964"/>
    </source>
</evidence>
<dbReference type="GO" id="GO:0008939">
    <property type="term" value="F:nicotinate-nucleotide-dimethylbenzimidazole phosphoribosyltransferase activity"/>
    <property type="evidence" value="ECO:0007669"/>
    <property type="project" value="UniProtKB-EC"/>
</dbReference>
<feature type="compositionally biased region" description="Low complexity" evidence="10">
    <location>
        <begin position="391"/>
        <end position="400"/>
    </location>
</feature>
<dbReference type="HAMAP" id="MF_00230">
    <property type="entry name" value="CobT"/>
    <property type="match status" value="1"/>
</dbReference>
<evidence type="ECO:0000256" key="9">
    <source>
        <dbReference type="ARBA" id="ARBA00047340"/>
    </source>
</evidence>
<dbReference type="Gene3D" id="1.10.1610.10">
    <property type="match status" value="1"/>
</dbReference>
<protein>
    <recommendedName>
        <fullName evidence="4">Nicotinate-nucleotide--dimethylbenzimidazole phosphoribosyltransferase</fullName>
        <ecNumber evidence="3">2.4.2.21</ecNumber>
    </recommendedName>
    <alternativeName>
        <fullName evidence="8">N(1)-alpha-phosphoribosyltransferase</fullName>
    </alternativeName>
</protein>
<feature type="region of interest" description="Disordered" evidence="10">
    <location>
        <begin position="380"/>
        <end position="407"/>
    </location>
</feature>
<dbReference type="NCBIfam" id="NF000996">
    <property type="entry name" value="PRK00105.1"/>
    <property type="match status" value="1"/>
</dbReference>
<comment type="similarity">
    <text evidence="2">Belongs to the CobT family.</text>
</comment>
<comment type="caution">
    <text evidence="11">The sequence shown here is derived from an EMBL/GenBank/DDBJ whole genome shotgun (WGS) entry which is preliminary data.</text>
</comment>
<dbReference type="EC" id="2.4.2.21" evidence="3"/>
<name>A0A8J4WPN7_9STRA</name>
<reference evidence="11" key="2">
    <citation type="submission" date="2020-02" db="EMBL/GenBank/DDBJ databases">
        <authorList>
            <person name="Studholme D.J."/>
        </authorList>
    </citation>
    <scope>NUCLEOTIDE SEQUENCE</scope>
    <source>
        <strain evidence="11">00238/432</strain>
    </source>
</reference>
<evidence type="ECO:0000256" key="5">
    <source>
        <dbReference type="ARBA" id="ARBA00022573"/>
    </source>
</evidence>
<comment type="pathway">
    <text evidence="1">Nucleoside biosynthesis; alpha-ribazole biosynthesis; alpha-ribazole from 5,6-dimethylbenzimidazole: step 1/2.</text>
</comment>
<dbReference type="EMBL" id="AOFI03000013">
    <property type="protein sequence ID" value="KAF4324801.1"/>
    <property type="molecule type" value="Genomic_DNA"/>
</dbReference>
<evidence type="ECO:0000256" key="7">
    <source>
        <dbReference type="ARBA" id="ARBA00022679"/>
    </source>
</evidence>
<evidence type="ECO:0000256" key="2">
    <source>
        <dbReference type="ARBA" id="ARBA00007110"/>
    </source>
</evidence>
<dbReference type="InterPro" id="IPR003200">
    <property type="entry name" value="Nict_dMeBzImd_PRibTrfase"/>
</dbReference>
<sequence length="407" mass="41425">MRREGYTPFVDDGREHSGDIPGESSDGSAGCMNNEQVLEQLLGRIVGPNEEVAAEASAHVDALTKPPGSLGKLEQLVIRLAGITGKTRPCFDRRAVIVMAADHGVVEEGISAFPAEVTPQMVLNFLAGGAAVNVLARHAGADVICVDIGVNADLEHPNLISRKVRKGTANMAKGAAMTRDEAIQAILAGAEVVSNEVAKGTQLFVTGEMGIGNTTSSAAVMCAITGTAPASAVGRGTGVDDAGLQRKAAVVSQALSLNAPNADDALDVLCKVGGLEIAGLTGVILTAAANGCPVVVDGFISTAAALIARQLAPVSTEYMIASHTSQESGHPALLRELGLKPMLDLDMRLGEGTGGVLSLHLIDASCRILSEMATFASAGVSDGTTETQPNDASSASADSSVPGEESP</sequence>
<feature type="region of interest" description="Disordered" evidence="10">
    <location>
        <begin position="1"/>
        <end position="31"/>
    </location>
</feature>
<gene>
    <name evidence="11" type="ORF">G195_001084</name>
</gene>
<evidence type="ECO:0000256" key="8">
    <source>
        <dbReference type="ARBA" id="ARBA00030686"/>
    </source>
</evidence>
<dbReference type="AlphaFoldDB" id="A0A8J4WPN7"/>
<evidence type="ECO:0000256" key="1">
    <source>
        <dbReference type="ARBA" id="ARBA00005049"/>
    </source>
</evidence>
<keyword evidence="7" id="KW-0808">Transferase</keyword>
<evidence type="ECO:0000256" key="3">
    <source>
        <dbReference type="ARBA" id="ARBA00011991"/>
    </source>
</evidence>
<keyword evidence="6" id="KW-0328">Glycosyltransferase</keyword>
<proteinExistence type="inferred from homology"/>
<evidence type="ECO:0000313" key="11">
    <source>
        <dbReference type="EMBL" id="KAF4324801.1"/>
    </source>
</evidence>
<evidence type="ECO:0000256" key="10">
    <source>
        <dbReference type="SAM" id="MobiDB-lite"/>
    </source>
</evidence>
<dbReference type="InterPro" id="IPR036087">
    <property type="entry name" value="Nict_dMeBzImd_PRibTrfase_sf"/>
</dbReference>
<feature type="compositionally biased region" description="Basic and acidic residues" evidence="10">
    <location>
        <begin position="1"/>
        <end position="18"/>
    </location>
</feature>
<dbReference type="Pfam" id="PF02277">
    <property type="entry name" value="DBI_PRT"/>
    <property type="match status" value="1"/>
</dbReference>
<dbReference type="PANTHER" id="PTHR43463">
    <property type="entry name" value="NICOTINATE-NUCLEOTIDE--DIMETHYLBENZIMIDAZOLE PHOSPHORIBOSYLTRANSFERASE"/>
    <property type="match status" value="1"/>
</dbReference>
<dbReference type="UniPathway" id="UPA00061">
    <property type="reaction ID" value="UER00516"/>
</dbReference>
<dbReference type="Gene3D" id="3.40.50.10210">
    <property type="match status" value="1"/>
</dbReference>
<dbReference type="InterPro" id="IPR017846">
    <property type="entry name" value="Nict_dMeBzImd_PRibTrfase_bact"/>
</dbReference>
<reference evidence="11" key="1">
    <citation type="journal article" date="2015" name="Genom Data">
        <title>Draft genome sequences of Phytophthora kernoviae and Phytophthora ramorum lineage EU2 from Scotland.</title>
        <authorList>
            <person name="Sambles C."/>
            <person name="Schlenzig A."/>
            <person name="O'Neill P."/>
            <person name="Grant M."/>
            <person name="Studholme D.J."/>
        </authorList>
    </citation>
    <scope>NUCLEOTIDE SEQUENCE</scope>
    <source>
        <strain evidence="11">00238/432</strain>
    </source>
</reference>
<dbReference type="Proteomes" id="UP000702964">
    <property type="component" value="Unassembled WGS sequence"/>
</dbReference>
<dbReference type="PANTHER" id="PTHR43463:SF1">
    <property type="entry name" value="NICOTINATE-NUCLEOTIDE--DIMETHYLBENZIMIDAZOLE PHOSPHORIBOSYLTRANSFERASE"/>
    <property type="match status" value="1"/>
</dbReference>
<organism evidence="11 12">
    <name type="scientific">Phytophthora kernoviae 00238/432</name>
    <dbReference type="NCBI Taxonomy" id="1284355"/>
    <lineage>
        <taxon>Eukaryota</taxon>
        <taxon>Sar</taxon>
        <taxon>Stramenopiles</taxon>
        <taxon>Oomycota</taxon>
        <taxon>Peronosporomycetes</taxon>
        <taxon>Peronosporales</taxon>
        <taxon>Peronosporaceae</taxon>
        <taxon>Phytophthora</taxon>
    </lineage>
</organism>
<evidence type="ECO:0000256" key="6">
    <source>
        <dbReference type="ARBA" id="ARBA00022676"/>
    </source>
</evidence>
<evidence type="ECO:0000256" key="4">
    <source>
        <dbReference type="ARBA" id="ARBA00015486"/>
    </source>
</evidence>
<accession>A0A8J4WPN7</accession>
<dbReference type="FunFam" id="3.40.50.10210:FF:000001">
    <property type="entry name" value="Nicotinate-nucleotide--dimethylbenzimidazole phosphoribosyltransferase"/>
    <property type="match status" value="1"/>
</dbReference>